<comment type="caution">
    <text evidence="6">Lacks conserved residue(s) required for the propagation of feature annotation.</text>
</comment>
<evidence type="ECO:0000256" key="1">
    <source>
        <dbReference type="ARBA" id="ARBA00022670"/>
    </source>
</evidence>
<dbReference type="GO" id="GO:0004222">
    <property type="term" value="F:metalloendopeptidase activity"/>
    <property type="evidence" value="ECO:0007669"/>
    <property type="project" value="UniProtKB-UniRule"/>
</dbReference>
<evidence type="ECO:0000256" key="7">
    <source>
        <dbReference type="RuleBase" id="RU361183"/>
    </source>
</evidence>
<keyword evidence="1 7" id="KW-0645">Protease</keyword>
<dbReference type="PANTHER" id="PTHR10127:SF780">
    <property type="entry name" value="METALLOENDOPEPTIDASE"/>
    <property type="match status" value="1"/>
</dbReference>
<name>A0A0N5A5M6_PARTI</name>
<evidence type="ECO:0000256" key="6">
    <source>
        <dbReference type="PROSITE-ProRule" id="PRU01211"/>
    </source>
</evidence>
<keyword evidence="4 7" id="KW-0862">Zinc</keyword>
<accession>A0A0N5A5M6</accession>
<protein>
    <recommendedName>
        <fullName evidence="7">Metalloendopeptidase</fullName>
        <ecNumber evidence="7">3.4.24.-</ecNumber>
    </recommendedName>
</protein>
<dbReference type="Proteomes" id="UP000038045">
    <property type="component" value="Unplaced"/>
</dbReference>
<evidence type="ECO:0000256" key="5">
    <source>
        <dbReference type="ARBA" id="ARBA00023049"/>
    </source>
</evidence>
<reference evidence="10" key="1">
    <citation type="submission" date="2017-02" db="UniProtKB">
        <authorList>
            <consortium name="WormBaseParasite"/>
        </authorList>
    </citation>
    <scope>IDENTIFICATION</scope>
</reference>
<feature type="domain" description="Peptidase M12A" evidence="8">
    <location>
        <begin position="1"/>
        <end position="142"/>
    </location>
</feature>
<keyword evidence="2 7" id="KW-0479">Metal-binding</keyword>
<evidence type="ECO:0000313" key="9">
    <source>
        <dbReference type="Proteomes" id="UP000038045"/>
    </source>
</evidence>
<dbReference type="GO" id="GO:0006508">
    <property type="term" value="P:proteolysis"/>
    <property type="evidence" value="ECO:0007669"/>
    <property type="project" value="UniProtKB-KW"/>
</dbReference>
<dbReference type="AlphaFoldDB" id="A0A0N5A5M6"/>
<evidence type="ECO:0000256" key="3">
    <source>
        <dbReference type="ARBA" id="ARBA00022801"/>
    </source>
</evidence>
<keyword evidence="9" id="KW-1185">Reference proteome</keyword>
<dbReference type="EC" id="3.4.24.-" evidence="7"/>
<dbReference type="Gene3D" id="3.40.390.10">
    <property type="entry name" value="Collagenase (Catalytic Domain)"/>
    <property type="match status" value="1"/>
</dbReference>
<proteinExistence type="predicted"/>
<dbReference type="InterPro" id="IPR001506">
    <property type="entry name" value="Peptidase_M12A"/>
</dbReference>
<organism evidence="9 10">
    <name type="scientific">Parastrongyloides trichosuri</name>
    <name type="common">Possum-specific nematode worm</name>
    <dbReference type="NCBI Taxonomy" id="131310"/>
    <lineage>
        <taxon>Eukaryota</taxon>
        <taxon>Metazoa</taxon>
        <taxon>Ecdysozoa</taxon>
        <taxon>Nematoda</taxon>
        <taxon>Chromadorea</taxon>
        <taxon>Rhabditida</taxon>
        <taxon>Tylenchina</taxon>
        <taxon>Panagrolaimomorpha</taxon>
        <taxon>Strongyloidoidea</taxon>
        <taxon>Strongyloididae</taxon>
        <taxon>Parastrongyloides</taxon>
    </lineage>
</organism>
<keyword evidence="5 7" id="KW-0482">Metalloprotease</keyword>
<sequence>RKELCTIDYVGSKGDKDANYIYIGNNCYYNTPYVISLILQVLGLEDEHNRFDRDTYVDIKYENIKEDSKKYFEIDDINKTETYGLSYDYGSILHGKKNMYSNNKKDTIVTKNNFSHLYQHMIGQRGVVGFNDFKLVNLRYCNYTCSLEMKKK</sequence>
<dbReference type="SUPFAM" id="SSF55486">
    <property type="entry name" value="Metalloproteases ('zincins'), catalytic domain"/>
    <property type="match status" value="1"/>
</dbReference>
<dbReference type="InterPro" id="IPR024079">
    <property type="entry name" value="MetalloPept_cat_dom_sf"/>
</dbReference>
<keyword evidence="3 7" id="KW-0378">Hydrolase</keyword>
<evidence type="ECO:0000313" key="10">
    <source>
        <dbReference type="WBParaSite" id="PTRK_0001700500.1"/>
    </source>
</evidence>
<comment type="cofactor">
    <cofactor evidence="7">
        <name>Zn(2+)</name>
        <dbReference type="ChEBI" id="CHEBI:29105"/>
    </cofactor>
    <text evidence="7">Binds 1 zinc ion per subunit.</text>
</comment>
<dbReference type="GO" id="GO:0046872">
    <property type="term" value="F:metal ion binding"/>
    <property type="evidence" value="ECO:0007669"/>
    <property type="project" value="UniProtKB-KW"/>
</dbReference>
<dbReference type="PANTHER" id="PTHR10127">
    <property type="entry name" value="DISCOIDIN, CUB, EGF, LAMININ , AND ZINC METALLOPROTEASE DOMAIN CONTAINING"/>
    <property type="match status" value="1"/>
</dbReference>
<dbReference type="WBParaSite" id="PTRK_0001700500.1">
    <property type="protein sequence ID" value="PTRK_0001700500.1"/>
    <property type="gene ID" value="PTRK_0001700500"/>
</dbReference>
<dbReference type="PROSITE" id="PS51864">
    <property type="entry name" value="ASTACIN"/>
    <property type="match status" value="1"/>
</dbReference>
<dbReference type="Pfam" id="PF01400">
    <property type="entry name" value="Astacin"/>
    <property type="match status" value="1"/>
</dbReference>
<evidence type="ECO:0000256" key="4">
    <source>
        <dbReference type="ARBA" id="ARBA00022833"/>
    </source>
</evidence>
<evidence type="ECO:0000256" key="2">
    <source>
        <dbReference type="ARBA" id="ARBA00022723"/>
    </source>
</evidence>
<evidence type="ECO:0000259" key="8">
    <source>
        <dbReference type="PROSITE" id="PS51864"/>
    </source>
</evidence>
<dbReference type="PRINTS" id="PR00480">
    <property type="entry name" value="ASTACIN"/>
</dbReference>